<dbReference type="InterPro" id="IPR003333">
    <property type="entry name" value="CMAS"/>
</dbReference>
<dbReference type="PANTHER" id="PTHR43667">
    <property type="entry name" value="CYCLOPROPANE-FATTY-ACYL-PHOSPHOLIPID SYNTHASE"/>
    <property type="match status" value="1"/>
</dbReference>
<comment type="caution">
    <text evidence="6">The sequence shown here is derived from an EMBL/GenBank/DDBJ whole genome shotgun (WGS) entry which is preliminary data.</text>
</comment>
<dbReference type="PANTHER" id="PTHR43667:SF2">
    <property type="entry name" value="FATTY ACID C-METHYL TRANSFERASE"/>
    <property type="match status" value="1"/>
</dbReference>
<dbReference type="EMBL" id="JABBNB010000011">
    <property type="protein sequence ID" value="NMO01956.1"/>
    <property type="molecule type" value="Genomic_DNA"/>
</dbReference>
<dbReference type="Proteomes" id="UP000550729">
    <property type="component" value="Unassembled WGS sequence"/>
</dbReference>
<dbReference type="GO" id="GO:0032259">
    <property type="term" value="P:methylation"/>
    <property type="evidence" value="ECO:0007669"/>
    <property type="project" value="UniProtKB-KW"/>
</dbReference>
<evidence type="ECO:0000256" key="3">
    <source>
        <dbReference type="ARBA" id="ARBA00022679"/>
    </source>
</evidence>
<sequence length="420" mass="45734">MTLELHLRRPVVDDHVWPDIATVPRSLRARAAAPLTMALLRRAAERAHVRVEIATDVAGQIDGPVMLIADPEAFARRVGSCGLIGLGESYMAGEWDSPDLVGVLTRLAGVISTAVPAPLQRLRSIHLPPVPDVDDPRTSHAARSNIARHYDLSNEFFAGFLDDTMTYSAALFDDPDTAGWNDLASAQAAKIDRLLDRAGVGHGTRLLEIGTGWGELAIRAAARGARVHSVTLSGEQLHAARARVAAAGLTDSVDITLTDYRDITGRYDAAVSVEMIEAVGYAHWPTYFGRLAELVRPGGQIALQAITMPHDRMLASRNTYTWIQKYIFPGGLLPSTEAVLAHAWVAGLHVTDRMSLAPHYAATLRLWRRRFGTVGAAALPPGADDVFIRMWNFYLAYSEAGFRSAYLDVEQFAFRVGGPQ</sequence>
<dbReference type="GO" id="GO:0008168">
    <property type="term" value="F:methyltransferase activity"/>
    <property type="evidence" value="ECO:0007669"/>
    <property type="project" value="UniProtKB-KW"/>
</dbReference>
<dbReference type="SUPFAM" id="SSF53335">
    <property type="entry name" value="S-adenosyl-L-methionine-dependent methyltransferases"/>
    <property type="match status" value="1"/>
</dbReference>
<keyword evidence="2 6" id="KW-0489">Methyltransferase</keyword>
<dbReference type="Pfam" id="PF02353">
    <property type="entry name" value="CMAS"/>
    <property type="match status" value="1"/>
</dbReference>
<keyword evidence="7" id="KW-1185">Reference proteome</keyword>
<name>A0A848KTD3_9ACTN</name>
<keyword evidence="3 6" id="KW-0808">Transferase</keyword>
<dbReference type="Gene3D" id="3.40.50.150">
    <property type="entry name" value="Vaccinia Virus protein VP39"/>
    <property type="match status" value="1"/>
</dbReference>
<gene>
    <name evidence="6" type="ORF">HH308_12115</name>
</gene>
<dbReference type="AlphaFoldDB" id="A0A848KTD3"/>
<proteinExistence type="inferred from homology"/>
<dbReference type="PIRSF" id="PIRSF003085">
    <property type="entry name" value="CMAS"/>
    <property type="match status" value="1"/>
</dbReference>
<evidence type="ECO:0000313" key="7">
    <source>
        <dbReference type="Proteomes" id="UP000550729"/>
    </source>
</evidence>
<accession>A0A848KTD3</accession>
<comment type="similarity">
    <text evidence="1">Belongs to the CFA/CMAS family.</text>
</comment>
<evidence type="ECO:0000256" key="2">
    <source>
        <dbReference type="ARBA" id="ARBA00022603"/>
    </source>
</evidence>
<dbReference type="InterPro" id="IPR050723">
    <property type="entry name" value="CFA/CMAS"/>
</dbReference>
<dbReference type="RefSeq" id="WP_170194471.1">
    <property type="nucleotide sequence ID" value="NZ_JABBNB010000011.1"/>
</dbReference>
<keyword evidence="4" id="KW-0949">S-adenosyl-L-methionine</keyword>
<evidence type="ECO:0000313" key="6">
    <source>
        <dbReference type="EMBL" id="NMO01956.1"/>
    </source>
</evidence>
<evidence type="ECO:0000256" key="4">
    <source>
        <dbReference type="ARBA" id="ARBA00022691"/>
    </source>
</evidence>
<evidence type="ECO:0000256" key="5">
    <source>
        <dbReference type="ARBA" id="ARBA00023098"/>
    </source>
</evidence>
<reference evidence="6 7" key="1">
    <citation type="submission" date="2020-04" db="EMBL/GenBank/DDBJ databases">
        <title>Gordonia sp. nov. TBRC 11910.</title>
        <authorList>
            <person name="Suriyachadkun C."/>
        </authorList>
    </citation>
    <scope>NUCLEOTIDE SEQUENCE [LARGE SCALE GENOMIC DNA]</scope>
    <source>
        <strain evidence="6 7">TBRC 11910</strain>
    </source>
</reference>
<dbReference type="GO" id="GO:0008610">
    <property type="term" value="P:lipid biosynthetic process"/>
    <property type="evidence" value="ECO:0007669"/>
    <property type="project" value="InterPro"/>
</dbReference>
<organism evidence="6 7">
    <name type="scientific">Gordonia asplenii</name>
    <dbReference type="NCBI Taxonomy" id="2725283"/>
    <lineage>
        <taxon>Bacteria</taxon>
        <taxon>Bacillati</taxon>
        <taxon>Actinomycetota</taxon>
        <taxon>Actinomycetes</taxon>
        <taxon>Mycobacteriales</taxon>
        <taxon>Gordoniaceae</taxon>
        <taxon>Gordonia</taxon>
    </lineage>
</organism>
<protein>
    <submittedName>
        <fullName evidence="6">Methyltransferase domain-containing protein</fullName>
    </submittedName>
</protein>
<evidence type="ECO:0000256" key="1">
    <source>
        <dbReference type="ARBA" id="ARBA00010815"/>
    </source>
</evidence>
<dbReference type="InterPro" id="IPR029063">
    <property type="entry name" value="SAM-dependent_MTases_sf"/>
</dbReference>
<keyword evidence="5" id="KW-0443">Lipid metabolism</keyword>